<organism evidence="1 2">
    <name type="scientific">Burkholderia singularis</name>
    <dbReference type="NCBI Taxonomy" id="1503053"/>
    <lineage>
        <taxon>Bacteria</taxon>
        <taxon>Pseudomonadati</taxon>
        <taxon>Pseudomonadota</taxon>
        <taxon>Betaproteobacteria</taxon>
        <taxon>Burkholderiales</taxon>
        <taxon>Burkholderiaceae</taxon>
        <taxon>Burkholderia</taxon>
        <taxon>pseudomallei group</taxon>
    </lineage>
</organism>
<sequence length="39" mass="4194">MVRGACGAHGANNFVSFTNLSAAFILDNGNENQFYLSIE</sequence>
<name>A0A238HBZ8_9BURK</name>
<dbReference type="AlphaFoldDB" id="A0A238HBZ8"/>
<protein>
    <submittedName>
        <fullName evidence="1">Uncharacterized protein</fullName>
    </submittedName>
</protein>
<gene>
    <name evidence="1" type="ORF">BSIN_2636</name>
</gene>
<dbReference type="Proteomes" id="UP000198460">
    <property type="component" value="Unassembled WGS sequence"/>
</dbReference>
<evidence type="ECO:0000313" key="1">
    <source>
        <dbReference type="EMBL" id="SMG02710.1"/>
    </source>
</evidence>
<reference evidence="1 2" key="1">
    <citation type="submission" date="2017-04" db="EMBL/GenBank/DDBJ databases">
        <authorList>
            <person name="Afonso C.L."/>
            <person name="Miller P.J."/>
            <person name="Scott M.A."/>
            <person name="Spackman E."/>
            <person name="Goraichik I."/>
            <person name="Dimitrov K.M."/>
            <person name="Suarez D.L."/>
            <person name="Swayne D.E."/>
        </authorList>
    </citation>
    <scope>NUCLEOTIDE SEQUENCE [LARGE SCALE GENOMIC DNA]</scope>
    <source>
        <strain evidence="1">LMG 28154</strain>
    </source>
</reference>
<evidence type="ECO:0000313" key="2">
    <source>
        <dbReference type="Proteomes" id="UP000198460"/>
    </source>
</evidence>
<dbReference type="EMBL" id="FXAN01000109">
    <property type="protein sequence ID" value="SMG02710.1"/>
    <property type="molecule type" value="Genomic_DNA"/>
</dbReference>
<accession>A0A238HBZ8</accession>
<proteinExistence type="predicted"/>